<proteinExistence type="predicted"/>
<evidence type="ECO:0000256" key="1">
    <source>
        <dbReference type="SAM" id="SignalP"/>
    </source>
</evidence>
<evidence type="ECO:0000313" key="2">
    <source>
        <dbReference type="EMBL" id="KAI1709733.1"/>
    </source>
</evidence>
<keyword evidence="3" id="KW-1185">Reference proteome</keyword>
<feature type="signal peptide" evidence="1">
    <location>
        <begin position="1"/>
        <end position="18"/>
    </location>
</feature>
<comment type="caution">
    <text evidence="2">The sequence shown here is derived from an EMBL/GenBank/DDBJ whole genome shotgun (WGS) entry which is preliminary data.</text>
</comment>
<protein>
    <submittedName>
        <fullName evidence="2">Uncharacterized protein</fullName>
    </submittedName>
</protein>
<dbReference type="AlphaFoldDB" id="A0AAD4MXG9"/>
<evidence type="ECO:0000313" key="3">
    <source>
        <dbReference type="Proteomes" id="UP001201812"/>
    </source>
</evidence>
<dbReference type="EMBL" id="JAKKPZ010000029">
    <property type="protein sequence ID" value="KAI1709733.1"/>
    <property type="molecule type" value="Genomic_DNA"/>
</dbReference>
<keyword evidence="1" id="KW-0732">Signal</keyword>
<gene>
    <name evidence="2" type="ORF">DdX_11125</name>
</gene>
<feature type="chain" id="PRO_5042243761" evidence="1">
    <location>
        <begin position="19"/>
        <end position="256"/>
    </location>
</feature>
<dbReference type="Proteomes" id="UP001201812">
    <property type="component" value="Unassembled WGS sequence"/>
</dbReference>
<reference evidence="2" key="1">
    <citation type="submission" date="2022-01" db="EMBL/GenBank/DDBJ databases">
        <title>Genome Sequence Resource for Two Populations of Ditylenchus destructor, the Migratory Endoparasitic Phytonematode.</title>
        <authorList>
            <person name="Zhang H."/>
            <person name="Lin R."/>
            <person name="Xie B."/>
        </authorList>
    </citation>
    <scope>NUCLEOTIDE SEQUENCE</scope>
    <source>
        <strain evidence="2">BazhouSP</strain>
    </source>
</reference>
<organism evidence="2 3">
    <name type="scientific">Ditylenchus destructor</name>
    <dbReference type="NCBI Taxonomy" id="166010"/>
    <lineage>
        <taxon>Eukaryota</taxon>
        <taxon>Metazoa</taxon>
        <taxon>Ecdysozoa</taxon>
        <taxon>Nematoda</taxon>
        <taxon>Chromadorea</taxon>
        <taxon>Rhabditida</taxon>
        <taxon>Tylenchina</taxon>
        <taxon>Tylenchomorpha</taxon>
        <taxon>Sphaerularioidea</taxon>
        <taxon>Anguinidae</taxon>
        <taxon>Anguininae</taxon>
        <taxon>Ditylenchus</taxon>
    </lineage>
</organism>
<sequence length="256" mass="29156">MMKLLWILLAMTLGCVNGERKPSNFGSKHCSETCNPEIMDFSAIESNVKSADDVEQLCRTVNELGGCLDENCDFVDYMEETAPPGVKLDDWKDSETITFHVRMSFLAIEYACKDQKKLKNYYKCTLDQGYQDKTEKCEKGDLEPKAKKDKELKGICKKYLEGLKCEHSVTQSKCKDGWMARFYVKQEEYRIQSFLSLKGAIDGDGLLEKKWEEGECADLLQWTAENVSYKVQSMGLLALLISSMAVICCKILVNIY</sequence>
<name>A0AAD4MXG9_9BILA</name>
<dbReference type="PROSITE" id="PS51257">
    <property type="entry name" value="PROKAR_LIPOPROTEIN"/>
    <property type="match status" value="1"/>
</dbReference>
<accession>A0AAD4MXG9</accession>